<keyword evidence="5" id="KW-1185">Reference proteome</keyword>
<protein>
    <submittedName>
        <fullName evidence="4">MCE family protein</fullName>
    </submittedName>
</protein>
<dbReference type="InterPro" id="IPR003399">
    <property type="entry name" value="Mce/MlaD"/>
</dbReference>
<dbReference type="GO" id="GO:0051701">
    <property type="term" value="P:biological process involved in interaction with host"/>
    <property type="evidence" value="ECO:0007669"/>
    <property type="project" value="TreeGrafter"/>
</dbReference>
<feature type="domain" description="Mce/MlaD" evidence="2">
    <location>
        <begin position="33"/>
        <end position="110"/>
    </location>
</feature>
<name>A0A6M6JEU5_9PSEU</name>
<dbReference type="RefSeq" id="WP_172157719.1">
    <property type="nucleotide sequence ID" value="NZ_CP053564.1"/>
</dbReference>
<dbReference type="PANTHER" id="PTHR33371:SF19">
    <property type="entry name" value="MCE-FAMILY PROTEIN MCE4A"/>
    <property type="match status" value="1"/>
</dbReference>
<dbReference type="Pfam" id="PF02470">
    <property type="entry name" value="MlaD"/>
    <property type="match status" value="1"/>
</dbReference>
<reference evidence="4 5" key="1">
    <citation type="submission" date="2020-05" db="EMBL/GenBank/DDBJ databases">
        <authorList>
            <person name="Mo P."/>
        </authorList>
    </citation>
    <scope>NUCLEOTIDE SEQUENCE [LARGE SCALE GENOMIC DNA]</scope>
    <source>
        <strain evidence="4 5">Gen01</strain>
    </source>
</reference>
<evidence type="ECO:0000313" key="4">
    <source>
        <dbReference type="EMBL" id="QJY46444.1"/>
    </source>
</evidence>
<gene>
    <name evidence="4" type="ORF">HOP40_12040</name>
</gene>
<dbReference type="AlphaFoldDB" id="A0A6M6JEU5"/>
<dbReference type="InterPro" id="IPR052336">
    <property type="entry name" value="MlaD_Phospholipid_Transporter"/>
</dbReference>
<accession>A0A6M6JEU5</accession>
<organism evidence="4 5">
    <name type="scientific">Pseudonocardia broussonetiae</name>
    <dbReference type="NCBI Taxonomy" id="2736640"/>
    <lineage>
        <taxon>Bacteria</taxon>
        <taxon>Bacillati</taxon>
        <taxon>Actinomycetota</taxon>
        <taxon>Actinomycetes</taxon>
        <taxon>Pseudonocardiales</taxon>
        <taxon>Pseudonocardiaceae</taxon>
        <taxon>Pseudonocardia</taxon>
    </lineage>
</organism>
<sequence length="475" mass="49771">MIARRLRGLAFVLVIATLLGLAVAKYTGAFEQGVPVTLQVDRAGNQLTERSDVKMRGLIVGSVETISTTGGGADVELTIRPDMVDLIPAGVSARLLPKTLFGEKYVSLVAPVNGGGGTPIAAGDVIPMDRSETAREIDAALDGLLPLLQAVNPDDLATTLGALSQALSGRGERLGDTLVRLQELTGGLRPGIPDLQEDITQFADFADNLESAAPDLLDALEDFSVTSRTAVEQRDQLRALIGGVTTASDDLRGFLDRNGENIISLSAASRPTLESLARYSPEFPCFFEQLNGLVPRLDEVFGASRGRPGVYVTAEIVNNKGKYVPDQDEPEYLDDRGPRCYPILPLGPQEPPDGPFCDGSLAPPPPADSPRGDVDALGGDTFGTGDASYTCEDGSSARGANSSLEAPLLPGLPLLSDLPIEAIAYQGMGLPNSPGEQRLVAELVAAQDGGSPADVPGWGSLMVGPLYRGSEVTLT</sequence>
<dbReference type="Proteomes" id="UP000505377">
    <property type="component" value="Chromosome"/>
</dbReference>
<dbReference type="GO" id="GO:0005576">
    <property type="term" value="C:extracellular region"/>
    <property type="evidence" value="ECO:0007669"/>
    <property type="project" value="TreeGrafter"/>
</dbReference>
<dbReference type="PANTHER" id="PTHR33371">
    <property type="entry name" value="INTERMEMBRANE PHOSPHOLIPID TRANSPORT SYSTEM BINDING PROTEIN MLAD-RELATED"/>
    <property type="match status" value="1"/>
</dbReference>
<evidence type="ECO:0000256" key="1">
    <source>
        <dbReference type="SAM" id="MobiDB-lite"/>
    </source>
</evidence>
<dbReference type="KEGG" id="pbro:HOP40_12040"/>
<dbReference type="InterPro" id="IPR024516">
    <property type="entry name" value="Mce_C"/>
</dbReference>
<feature type="region of interest" description="Disordered" evidence="1">
    <location>
        <begin position="322"/>
        <end position="374"/>
    </location>
</feature>
<dbReference type="Pfam" id="PF11887">
    <property type="entry name" value="Mce4_CUP1"/>
    <property type="match status" value="1"/>
</dbReference>
<evidence type="ECO:0000313" key="5">
    <source>
        <dbReference type="Proteomes" id="UP000505377"/>
    </source>
</evidence>
<dbReference type="InterPro" id="IPR005693">
    <property type="entry name" value="Mce"/>
</dbReference>
<dbReference type="EMBL" id="CP053564">
    <property type="protein sequence ID" value="QJY46444.1"/>
    <property type="molecule type" value="Genomic_DNA"/>
</dbReference>
<evidence type="ECO:0000259" key="2">
    <source>
        <dbReference type="Pfam" id="PF02470"/>
    </source>
</evidence>
<evidence type="ECO:0000259" key="3">
    <source>
        <dbReference type="Pfam" id="PF11887"/>
    </source>
</evidence>
<proteinExistence type="predicted"/>
<feature type="domain" description="Mammalian cell entry C-terminal" evidence="3">
    <location>
        <begin position="118"/>
        <end position="338"/>
    </location>
</feature>
<dbReference type="NCBIfam" id="TIGR00996">
    <property type="entry name" value="Mtu_fam_mce"/>
    <property type="match status" value="1"/>
</dbReference>